<dbReference type="AlphaFoldDB" id="A0A1T4ZXH2"/>
<reference evidence="2" key="1">
    <citation type="submission" date="2017-02" db="EMBL/GenBank/DDBJ databases">
        <authorList>
            <person name="Varghese N."/>
            <person name="Submissions S."/>
        </authorList>
    </citation>
    <scope>NUCLEOTIDE SEQUENCE [LARGE SCALE GENOMIC DNA]</scope>
    <source>
        <strain evidence="2">DSM 22385</strain>
    </source>
</reference>
<dbReference type="Proteomes" id="UP000189981">
    <property type="component" value="Unassembled WGS sequence"/>
</dbReference>
<dbReference type="EMBL" id="FUYR01000001">
    <property type="protein sequence ID" value="SKB27227.1"/>
    <property type="molecule type" value="Genomic_DNA"/>
</dbReference>
<dbReference type="OrthoDB" id="679779at2"/>
<proteinExistence type="predicted"/>
<gene>
    <name evidence="1" type="ORF">SAMN05661099_0037</name>
</gene>
<keyword evidence="2" id="KW-1185">Reference proteome</keyword>
<name>A0A1T4ZXH2_9SPHI</name>
<protein>
    <submittedName>
        <fullName evidence="1">Uncharacterized protein</fullName>
    </submittedName>
</protein>
<evidence type="ECO:0000313" key="1">
    <source>
        <dbReference type="EMBL" id="SKB27227.1"/>
    </source>
</evidence>
<sequence>MNFNFRWESLTIYHSDYAASHCSKLEALREGLTKSKSLVPKNHEISIIYLMAFIGGRHIFYSAAHNFAKGALGVGKALLWPAVLIYKAPEFLKM</sequence>
<evidence type="ECO:0000313" key="2">
    <source>
        <dbReference type="Proteomes" id="UP000189981"/>
    </source>
</evidence>
<organism evidence="1 2">
    <name type="scientific">Daejeonella lutea</name>
    <dbReference type="NCBI Taxonomy" id="572036"/>
    <lineage>
        <taxon>Bacteria</taxon>
        <taxon>Pseudomonadati</taxon>
        <taxon>Bacteroidota</taxon>
        <taxon>Sphingobacteriia</taxon>
        <taxon>Sphingobacteriales</taxon>
        <taxon>Sphingobacteriaceae</taxon>
        <taxon>Daejeonella</taxon>
    </lineage>
</organism>
<accession>A0A1T4ZXH2</accession>
<dbReference type="RefSeq" id="WP_079700557.1">
    <property type="nucleotide sequence ID" value="NZ_FUYR01000001.1"/>
</dbReference>